<organism evidence="8 9">
    <name type="scientific">Clarias magur</name>
    <name type="common">Asian catfish</name>
    <name type="synonym">Macropteronotus magur</name>
    <dbReference type="NCBI Taxonomy" id="1594786"/>
    <lineage>
        <taxon>Eukaryota</taxon>
        <taxon>Metazoa</taxon>
        <taxon>Chordata</taxon>
        <taxon>Craniata</taxon>
        <taxon>Vertebrata</taxon>
        <taxon>Euteleostomi</taxon>
        <taxon>Actinopterygii</taxon>
        <taxon>Neopterygii</taxon>
        <taxon>Teleostei</taxon>
        <taxon>Ostariophysi</taxon>
        <taxon>Siluriformes</taxon>
        <taxon>Clariidae</taxon>
        <taxon>Clarias</taxon>
    </lineage>
</organism>
<comment type="subcellular location">
    <subcellularLocation>
        <location evidence="1">Cell projection</location>
        <location evidence="1">Cilium</location>
    </subcellularLocation>
    <subcellularLocation>
        <location evidence="2">Cytoplasm</location>
        <location evidence="2">Cytoskeleton</location>
    </subcellularLocation>
</comment>
<protein>
    <submittedName>
        <fullName evidence="8">Enkurin</fullName>
    </submittedName>
</protein>
<accession>A0A8J4UAH2</accession>
<dbReference type="InterPro" id="IPR052102">
    <property type="entry name" value="Enkurin_domain-protein"/>
</dbReference>
<evidence type="ECO:0000256" key="4">
    <source>
        <dbReference type="ARBA" id="ARBA00023212"/>
    </source>
</evidence>
<evidence type="ECO:0000256" key="3">
    <source>
        <dbReference type="ARBA" id="ARBA00022490"/>
    </source>
</evidence>
<keyword evidence="5" id="KW-0966">Cell projection</keyword>
<dbReference type="AlphaFoldDB" id="A0A8J4UAH2"/>
<dbReference type="Pfam" id="PF13864">
    <property type="entry name" value="Enkurin"/>
    <property type="match status" value="1"/>
</dbReference>
<feature type="compositionally biased region" description="Basic and acidic residues" evidence="6">
    <location>
        <begin position="17"/>
        <end position="42"/>
    </location>
</feature>
<dbReference type="EMBL" id="QNUK01000059">
    <property type="protein sequence ID" value="KAF5904318.1"/>
    <property type="molecule type" value="Genomic_DNA"/>
</dbReference>
<evidence type="ECO:0000256" key="6">
    <source>
        <dbReference type="SAM" id="MobiDB-lite"/>
    </source>
</evidence>
<dbReference type="Proteomes" id="UP000727407">
    <property type="component" value="Unassembled WGS sequence"/>
</dbReference>
<evidence type="ECO:0000256" key="1">
    <source>
        <dbReference type="ARBA" id="ARBA00004138"/>
    </source>
</evidence>
<proteinExistence type="predicted"/>
<keyword evidence="9" id="KW-1185">Reference proteome</keyword>
<keyword evidence="3" id="KW-0963">Cytoplasm</keyword>
<feature type="non-terminal residue" evidence="8">
    <location>
        <position position="1"/>
    </location>
</feature>
<reference evidence="8" key="1">
    <citation type="submission" date="2020-07" db="EMBL/GenBank/DDBJ databases">
        <title>Clarias magur genome sequencing, assembly and annotation.</title>
        <authorList>
            <person name="Kushwaha B."/>
            <person name="Kumar R."/>
            <person name="Das P."/>
            <person name="Joshi C.G."/>
            <person name="Kumar D."/>
            <person name="Nagpure N.S."/>
            <person name="Pandey M."/>
            <person name="Agarwal S."/>
            <person name="Srivastava S."/>
            <person name="Singh M."/>
            <person name="Sahoo L."/>
            <person name="Jayasankar P."/>
            <person name="Meher P.K."/>
            <person name="Koringa P.G."/>
            <person name="Iquebal M.A."/>
            <person name="Das S.P."/>
            <person name="Bit A."/>
            <person name="Patnaik S."/>
            <person name="Patel N."/>
            <person name="Shah T.M."/>
            <person name="Hinsu A."/>
            <person name="Jena J.K."/>
        </authorList>
    </citation>
    <scope>NUCLEOTIDE SEQUENCE</scope>
    <source>
        <strain evidence="8">CIFAMagur01</strain>
        <tissue evidence="8">Testis</tissue>
    </source>
</reference>
<evidence type="ECO:0000256" key="5">
    <source>
        <dbReference type="ARBA" id="ARBA00023273"/>
    </source>
</evidence>
<feature type="region of interest" description="Disordered" evidence="6">
    <location>
        <begin position="17"/>
        <end position="144"/>
    </location>
</feature>
<name>A0A8J4UAH2_CLAMG</name>
<evidence type="ECO:0000259" key="7">
    <source>
        <dbReference type="PROSITE" id="PS51665"/>
    </source>
</evidence>
<dbReference type="OrthoDB" id="2123594at2759"/>
<keyword evidence="4" id="KW-0206">Cytoskeleton</keyword>
<gene>
    <name evidence="8" type="primary">enkur</name>
    <name evidence="8" type="ORF">DAT39_005960</name>
</gene>
<evidence type="ECO:0000313" key="8">
    <source>
        <dbReference type="EMBL" id="KAF5904318.1"/>
    </source>
</evidence>
<dbReference type="InterPro" id="IPR027012">
    <property type="entry name" value="Enkurin_dom"/>
</dbReference>
<evidence type="ECO:0000256" key="2">
    <source>
        <dbReference type="ARBA" id="ARBA00004245"/>
    </source>
</evidence>
<dbReference type="PANTHER" id="PTHR21490:SF0">
    <property type="entry name" value="ENKURIN"/>
    <property type="match status" value="1"/>
</dbReference>
<dbReference type="GO" id="GO:0001669">
    <property type="term" value="C:acrosomal vesicle"/>
    <property type="evidence" value="ECO:0007669"/>
    <property type="project" value="TreeGrafter"/>
</dbReference>
<dbReference type="PROSITE" id="PS51665">
    <property type="entry name" value="ENKURIN"/>
    <property type="match status" value="1"/>
</dbReference>
<dbReference type="GO" id="GO:0005516">
    <property type="term" value="F:calmodulin binding"/>
    <property type="evidence" value="ECO:0007669"/>
    <property type="project" value="TreeGrafter"/>
</dbReference>
<dbReference type="PANTHER" id="PTHR21490">
    <property type="entry name" value="ENKURIN-RELATED"/>
    <property type="match status" value="1"/>
</dbReference>
<feature type="domain" description="Enkurin" evidence="7">
    <location>
        <begin position="164"/>
        <end position="202"/>
    </location>
</feature>
<dbReference type="GO" id="GO:0005879">
    <property type="term" value="C:axonemal microtubule"/>
    <property type="evidence" value="ECO:0007669"/>
    <property type="project" value="TreeGrafter"/>
</dbReference>
<comment type="caution">
    <text evidence="8">The sequence shown here is derived from an EMBL/GenBank/DDBJ whole genome shotgun (WGS) entry which is preliminary data.</text>
</comment>
<sequence length="202" mass="23844">MSGVIHSPESIYNLLAREERKREKAPKYTSKFREQVKQEKQQNKAFNKTMGPPKVEVPSPEKYLLKHSRQPKLPEKKPFSYGDDVQPRKPPVPARTEQPLMGVRTKRDFVRSNAVENKMAVPRKPQPMYTHTKHGDKQPLENSGLVPKYIKKKDYGQTPEYLSQRQEEVRREQEEYNQYVKERMKEGAMKQLSEDERLEILH</sequence>
<evidence type="ECO:0000313" key="9">
    <source>
        <dbReference type="Proteomes" id="UP000727407"/>
    </source>
</evidence>